<reference evidence="1" key="1">
    <citation type="submission" date="2020-08" db="EMBL/GenBank/DDBJ databases">
        <title>Bridging the membrane lipid divide: bacteria of the FCB group superphylum have the potential to synthesize archaeal ether lipids.</title>
        <authorList>
            <person name="Villanueva L."/>
            <person name="von Meijenfeldt F.A.B."/>
            <person name="Westbye A.B."/>
            <person name="Yadav S."/>
            <person name="Hopmans E.C."/>
            <person name="Dutilh B.E."/>
            <person name="Sinninghe Damste J.S."/>
        </authorList>
    </citation>
    <scope>NUCLEOTIDE SEQUENCE</scope>
    <source>
        <strain evidence="1">NIOZ-UU159</strain>
    </source>
</reference>
<proteinExistence type="predicted"/>
<evidence type="ECO:0000313" key="1">
    <source>
        <dbReference type="EMBL" id="QPI16544.1"/>
    </source>
</evidence>
<protein>
    <submittedName>
        <fullName evidence="1">Uncharacterized protein</fullName>
    </submittedName>
</protein>
<accession>A0A7S9XE37</accession>
<gene>
    <name evidence="1" type="ORF">NIOZUU159_00032</name>
</gene>
<dbReference type="EMBL" id="MW030577">
    <property type="protein sequence ID" value="QPI16544.1"/>
    <property type="molecule type" value="Genomic_DNA"/>
</dbReference>
<name>A0A7S9XE37_9VIRU</name>
<sequence length="86" mass="10097">MQKIDEVAIKLYNEIKRDIIKENPDKFEKLEKKQEVSHYDGLDYIINFIPEIDTAKYNAMNTAQNMYPKSTGSKSVEYNNSKIISY</sequence>
<organism evidence="1">
    <name type="scientific">Virus NIOZ-UU159</name>
    <dbReference type="NCBI Taxonomy" id="2763270"/>
    <lineage>
        <taxon>Viruses</taxon>
    </lineage>
</organism>